<dbReference type="GO" id="GO:0016491">
    <property type="term" value="F:oxidoreductase activity"/>
    <property type="evidence" value="ECO:0007669"/>
    <property type="project" value="UniProtKB-KW"/>
</dbReference>
<dbReference type="PROSITE" id="PS00061">
    <property type="entry name" value="ADH_SHORT"/>
    <property type="match status" value="1"/>
</dbReference>
<dbReference type="InterPro" id="IPR020904">
    <property type="entry name" value="Sc_DH/Rdtase_CS"/>
</dbReference>
<dbReference type="AlphaFoldDB" id="A0A9W7L8V9"/>
<dbReference type="EMBL" id="BRYA01001094">
    <property type="protein sequence ID" value="GMI38812.1"/>
    <property type="molecule type" value="Genomic_DNA"/>
</dbReference>
<dbReference type="InterPro" id="IPR002347">
    <property type="entry name" value="SDR_fam"/>
</dbReference>
<comment type="caution">
    <text evidence="3">The sequence shown here is derived from an EMBL/GenBank/DDBJ whole genome shotgun (WGS) entry which is preliminary data.</text>
</comment>
<dbReference type="OrthoDB" id="1274115at2759"/>
<keyword evidence="1" id="KW-0560">Oxidoreductase</keyword>
<proteinExistence type="inferred from homology"/>
<reference evidence="4" key="1">
    <citation type="journal article" date="2023" name="Commun. Biol.">
        <title>Genome analysis of Parmales, the sister group of diatoms, reveals the evolutionary specialization of diatoms from phago-mixotrophs to photoautotrophs.</title>
        <authorList>
            <person name="Ban H."/>
            <person name="Sato S."/>
            <person name="Yoshikawa S."/>
            <person name="Yamada K."/>
            <person name="Nakamura Y."/>
            <person name="Ichinomiya M."/>
            <person name="Sato N."/>
            <person name="Blanc-Mathieu R."/>
            <person name="Endo H."/>
            <person name="Kuwata A."/>
            <person name="Ogata H."/>
        </authorList>
    </citation>
    <scope>NUCLEOTIDE SEQUENCE [LARGE SCALE GENOMIC DNA]</scope>
</reference>
<name>A0A9W7L8V9_9STRA</name>
<dbReference type="PRINTS" id="PR00080">
    <property type="entry name" value="SDRFAMILY"/>
</dbReference>
<organism evidence="3 4">
    <name type="scientific">Triparma columacea</name>
    <dbReference type="NCBI Taxonomy" id="722753"/>
    <lineage>
        <taxon>Eukaryota</taxon>
        <taxon>Sar</taxon>
        <taxon>Stramenopiles</taxon>
        <taxon>Ochrophyta</taxon>
        <taxon>Bolidophyceae</taxon>
        <taxon>Parmales</taxon>
        <taxon>Triparmaceae</taxon>
        <taxon>Triparma</taxon>
    </lineage>
</organism>
<evidence type="ECO:0000256" key="2">
    <source>
        <dbReference type="RuleBase" id="RU000363"/>
    </source>
</evidence>
<sequence>MLSSTVGLVTGGCSGLGRSAALRILRSGGSVVIADLPSQSHLAEPLVEEFGSSRCRYYPTDVTKEEDVMGALDEAENGGMGVVNATVNCAGIATPSKILGKRGVHDLELFSNVIKVNTIGTFNVNRLAASRMSSLPPTSGLRGVLINTASIAAYDGQVGQCAYAASKGAIVSMTLAMARDLAPNGIRCMTIAPGLFLTPLLEGLPEKVKEELGKQVPCPNRLGDPEDFGKLVEAIITNPMLNGETIRLDGAYRMPP</sequence>
<dbReference type="PANTHER" id="PTHR43658">
    <property type="entry name" value="SHORT-CHAIN DEHYDROGENASE/REDUCTASE"/>
    <property type="match status" value="1"/>
</dbReference>
<accession>A0A9W7L8V9</accession>
<evidence type="ECO:0000313" key="4">
    <source>
        <dbReference type="Proteomes" id="UP001165065"/>
    </source>
</evidence>
<dbReference type="Proteomes" id="UP001165065">
    <property type="component" value="Unassembled WGS sequence"/>
</dbReference>
<dbReference type="Pfam" id="PF00106">
    <property type="entry name" value="adh_short"/>
    <property type="match status" value="1"/>
</dbReference>
<evidence type="ECO:0008006" key="5">
    <source>
        <dbReference type="Google" id="ProtNLM"/>
    </source>
</evidence>
<protein>
    <recommendedName>
        <fullName evidence="5">3-hydroxyacyl-CoA dehydrogenase type-2</fullName>
    </recommendedName>
</protein>
<gene>
    <name evidence="3" type="ORF">TrCOL_g4933</name>
</gene>
<dbReference type="Gene3D" id="3.40.50.720">
    <property type="entry name" value="NAD(P)-binding Rossmann-like Domain"/>
    <property type="match status" value="1"/>
</dbReference>
<evidence type="ECO:0000313" key="3">
    <source>
        <dbReference type="EMBL" id="GMI38812.1"/>
    </source>
</evidence>
<comment type="similarity">
    <text evidence="2">Belongs to the short-chain dehydrogenases/reductases (SDR) family.</text>
</comment>
<keyword evidence="4" id="KW-1185">Reference proteome</keyword>
<dbReference type="InterPro" id="IPR036291">
    <property type="entry name" value="NAD(P)-bd_dom_sf"/>
</dbReference>
<dbReference type="PRINTS" id="PR00081">
    <property type="entry name" value="GDHRDH"/>
</dbReference>
<dbReference type="PANTHER" id="PTHR43658:SF8">
    <property type="entry name" value="17-BETA-HYDROXYSTEROID DEHYDROGENASE 14-RELATED"/>
    <property type="match status" value="1"/>
</dbReference>
<dbReference type="SUPFAM" id="SSF51735">
    <property type="entry name" value="NAD(P)-binding Rossmann-fold domains"/>
    <property type="match status" value="1"/>
</dbReference>
<evidence type="ECO:0000256" key="1">
    <source>
        <dbReference type="ARBA" id="ARBA00023002"/>
    </source>
</evidence>